<dbReference type="PANTHER" id="PTHR35807:SF1">
    <property type="entry name" value="TRANSCRIPTIONAL REGULATOR REDD"/>
    <property type="match status" value="1"/>
</dbReference>
<dbReference type="InterPro" id="IPR011990">
    <property type="entry name" value="TPR-like_helical_dom_sf"/>
</dbReference>
<dbReference type="SUPFAM" id="SSF46894">
    <property type="entry name" value="C-terminal effector domain of the bipartite response regulators"/>
    <property type="match status" value="1"/>
</dbReference>
<feature type="DNA-binding region" description="OmpR/PhoB-type" evidence="5">
    <location>
        <begin position="1"/>
        <end position="98"/>
    </location>
</feature>
<dbReference type="InterPro" id="IPR002182">
    <property type="entry name" value="NB-ARC"/>
</dbReference>
<keyword evidence="9" id="KW-1185">Reference proteome</keyword>
<sequence length="949" mass="101843">MEGLTMADDLRFSLLGPMRAWCGAGELELGSPQQRLVLAVLLLADGRTVGNEQLMDAVWGEEQPRTALSTLRTYISRLRGVLGSGVVFSIGDGYALRGGERDLDELERLYGERRYAEALALWQGEPLSGLDGLYAEAQRARLAERRLTALEHRLDADLDEGRHAEVVSELNALCADHPTRERLRALLMLALYRAGRQAEAIGVYTDTRELLADELGVDPSPELAELYQRIISADPALGHAPSRPVPAPAAAGHAPRQLPADTADFTGREREVEDMLAALRSGETAALVISAVAGAGGVGKTTLAVHVAHRLAGDYPDGQLFVDLRGSGAHPMEPEAALGSFLRALGMEEPPDELAERAALYRSVLADRRVLVVLDNAEGTGQVRPLLPGSAACGVLVTSRARLVGLSGARQVDLEVMGPGVALQLLARIAGEERVSAERGAAMDLVAACGFLPLAIRIAASRLAARPNWSVATLRDRLSDERRRLTELRAGDLAIEATFALGYEQLSAEHARAFRLLAVPDAADLSLDVAAALLDLPQPDAEAICEALVDVSMLESPSPGRYRFHDLLKIYARSRCDDHGARQAALDRLLDFYLASMDRATELVFPGDRRPGLVPTRSAGLPFADMAAAVEWADQEEPGVLSCIEQAAGCPDSDLPQLVALLDLGSEVLGYESDPARYEQLGDLLLAVTEQRGEKVLEARARYLRGITRVSRSALDGGHADAVAARDLSLEHGDLNTYADALNMLALVAMSRRELTEAADWYLQSVEVWRSLGSASDLASGLGNMARALSGLGRTGEALDAAREAERIMLELGDGRDDPSAAYQLGIVLRQAGQHSESLVKLDAALAQYRRLRLRAWEGATLFRTAETYLAAGIPDRALDHAEDALAVLVESGDEWGQGMALTALGRSLGELGQPGRSQACLREALDIFTRLGVPEEEDVRALLAAVTA</sequence>
<reference evidence="8 9" key="1">
    <citation type="submission" date="2024-10" db="EMBL/GenBank/DDBJ databases">
        <title>The Natural Products Discovery Center: Release of the First 8490 Sequenced Strains for Exploring Actinobacteria Biosynthetic Diversity.</title>
        <authorList>
            <person name="Kalkreuter E."/>
            <person name="Kautsar S.A."/>
            <person name="Yang D."/>
            <person name="Bader C.D."/>
            <person name="Teijaro C.N."/>
            <person name="Fluegel L."/>
            <person name="Davis C.M."/>
            <person name="Simpson J.R."/>
            <person name="Lauterbach L."/>
            <person name="Steele A.D."/>
            <person name="Gui C."/>
            <person name="Meng S."/>
            <person name="Li G."/>
            <person name="Viehrig K."/>
            <person name="Ye F."/>
            <person name="Su P."/>
            <person name="Kiefer A.F."/>
            <person name="Nichols A."/>
            <person name="Cepeda A.J."/>
            <person name="Yan W."/>
            <person name="Fan B."/>
            <person name="Jiang Y."/>
            <person name="Adhikari A."/>
            <person name="Zheng C.-J."/>
            <person name="Schuster L."/>
            <person name="Cowan T.M."/>
            <person name="Smanski M.J."/>
            <person name="Chevrette M.G."/>
            <person name="De Carvalho L.P.S."/>
            <person name="Shen B."/>
        </authorList>
    </citation>
    <scope>NUCLEOTIDE SEQUENCE [LARGE SCALE GENOMIC DNA]</scope>
    <source>
        <strain evidence="8 9">NPDC050545</strain>
    </source>
</reference>
<evidence type="ECO:0000259" key="7">
    <source>
        <dbReference type="PROSITE" id="PS51755"/>
    </source>
</evidence>
<dbReference type="SMART" id="SM00028">
    <property type="entry name" value="TPR"/>
    <property type="match status" value="5"/>
</dbReference>
<dbReference type="SUPFAM" id="SSF52540">
    <property type="entry name" value="P-loop containing nucleoside triphosphate hydrolases"/>
    <property type="match status" value="1"/>
</dbReference>
<feature type="domain" description="OmpR/PhoB-type" evidence="7">
    <location>
        <begin position="1"/>
        <end position="98"/>
    </location>
</feature>
<dbReference type="InterPro" id="IPR051677">
    <property type="entry name" value="AfsR-DnrI-RedD_regulator"/>
</dbReference>
<evidence type="ECO:0000256" key="6">
    <source>
        <dbReference type="SAM" id="MobiDB-lite"/>
    </source>
</evidence>
<evidence type="ECO:0000256" key="5">
    <source>
        <dbReference type="PROSITE-ProRule" id="PRU01091"/>
    </source>
</evidence>
<keyword evidence="3 5" id="KW-0238">DNA-binding</keyword>
<comment type="caution">
    <text evidence="8">The sequence shown here is derived from an EMBL/GenBank/DDBJ whole genome shotgun (WGS) entry which is preliminary data.</text>
</comment>
<dbReference type="EMBL" id="JBITGY010000004">
    <property type="protein sequence ID" value="MFI6498980.1"/>
    <property type="molecule type" value="Genomic_DNA"/>
</dbReference>
<evidence type="ECO:0000256" key="3">
    <source>
        <dbReference type="ARBA" id="ARBA00023125"/>
    </source>
</evidence>
<dbReference type="Pfam" id="PF00931">
    <property type="entry name" value="NB-ARC"/>
    <property type="match status" value="1"/>
</dbReference>
<dbReference type="SUPFAM" id="SSF48452">
    <property type="entry name" value="TPR-like"/>
    <property type="match status" value="2"/>
</dbReference>
<dbReference type="SMART" id="SM01043">
    <property type="entry name" value="BTAD"/>
    <property type="match status" value="1"/>
</dbReference>
<dbReference type="InterPro" id="IPR027417">
    <property type="entry name" value="P-loop_NTPase"/>
</dbReference>
<dbReference type="PROSITE" id="PS51755">
    <property type="entry name" value="OMPR_PHOB"/>
    <property type="match status" value="1"/>
</dbReference>
<dbReference type="Gene3D" id="1.25.40.10">
    <property type="entry name" value="Tetratricopeptide repeat domain"/>
    <property type="match status" value="2"/>
</dbReference>
<evidence type="ECO:0000256" key="1">
    <source>
        <dbReference type="ARBA" id="ARBA00005820"/>
    </source>
</evidence>
<name>A0ABW7YTR8_9ACTN</name>
<proteinExistence type="inferred from homology"/>
<dbReference type="InterPro" id="IPR016032">
    <property type="entry name" value="Sig_transdc_resp-reg_C-effctor"/>
</dbReference>
<dbReference type="CDD" id="cd15831">
    <property type="entry name" value="BTAD"/>
    <property type="match status" value="1"/>
</dbReference>
<dbReference type="InterPro" id="IPR019734">
    <property type="entry name" value="TPR_rpt"/>
</dbReference>
<evidence type="ECO:0000256" key="2">
    <source>
        <dbReference type="ARBA" id="ARBA00023015"/>
    </source>
</evidence>
<dbReference type="Gene3D" id="3.40.50.300">
    <property type="entry name" value="P-loop containing nucleotide triphosphate hydrolases"/>
    <property type="match status" value="1"/>
</dbReference>
<dbReference type="Proteomes" id="UP001612741">
    <property type="component" value="Unassembled WGS sequence"/>
</dbReference>
<feature type="region of interest" description="Disordered" evidence="6">
    <location>
        <begin position="237"/>
        <end position="260"/>
    </location>
</feature>
<dbReference type="SMART" id="SM00862">
    <property type="entry name" value="Trans_reg_C"/>
    <property type="match status" value="1"/>
</dbReference>
<evidence type="ECO:0000256" key="4">
    <source>
        <dbReference type="ARBA" id="ARBA00023163"/>
    </source>
</evidence>
<accession>A0ABW7YTR8</accession>
<organism evidence="8 9">
    <name type="scientific">Nonomuraea typhae</name>
    <dbReference type="NCBI Taxonomy" id="2603600"/>
    <lineage>
        <taxon>Bacteria</taxon>
        <taxon>Bacillati</taxon>
        <taxon>Actinomycetota</taxon>
        <taxon>Actinomycetes</taxon>
        <taxon>Streptosporangiales</taxon>
        <taxon>Streptosporangiaceae</taxon>
        <taxon>Nonomuraea</taxon>
    </lineage>
</organism>
<evidence type="ECO:0000313" key="8">
    <source>
        <dbReference type="EMBL" id="MFI6498980.1"/>
    </source>
</evidence>
<dbReference type="Gene3D" id="1.10.10.10">
    <property type="entry name" value="Winged helix-like DNA-binding domain superfamily/Winged helix DNA-binding domain"/>
    <property type="match status" value="1"/>
</dbReference>
<dbReference type="PANTHER" id="PTHR35807">
    <property type="entry name" value="TRANSCRIPTIONAL REGULATOR REDD-RELATED"/>
    <property type="match status" value="1"/>
</dbReference>
<protein>
    <submittedName>
        <fullName evidence="8">BTAD domain-containing putative transcriptional regulator</fullName>
    </submittedName>
</protein>
<dbReference type="InterPro" id="IPR036388">
    <property type="entry name" value="WH-like_DNA-bd_sf"/>
</dbReference>
<keyword evidence="4" id="KW-0804">Transcription</keyword>
<evidence type="ECO:0000313" key="9">
    <source>
        <dbReference type="Proteomes" id="UP001612741"/>
    </source>
</evidence>
<dbReference type="InterPro" id="IPR001867">
    <property type="entry name" value="OmpR/PhoB-type_DNA-bd"/>
</dbReference>
<keyword evidence="2" id="KW-0805">Transcription regulation</keyword>
<gene>
    <name evidence="8" type="ORF">ACIBG2_16450</name>
</gene>
<comment type="similarity">
    <text evidence="1">Belongs to the AfsR/DnrI/RedD regulatory family.</text>
</comment>
<dbReference type="Pfam" id="PF13424">
    <property type="entry name" value="TPR_12"/>
    <property type="match status" value="2"/>
</dbReference>
<dbReference type="Pfam" id="PF00486">
    <property type="entry name" value="Trans_reg_C"/>
    <property type="match status" value="1"/>
</dbReference>
<dbReference type="InterPro" id="IPR005158">
    <property type="entry name" value="BTAD"/>
</dbReference>
<dbReference type="Pfam" id="PF03704">
    <property type="entry name" value="BTAD"/>
    <property type="match status" value="1"/>
</dbReference>
<dbReference type="RefSeq" id="WP_397082212.1">
    <property type="nucleotide sequence ID" value="NZ_JBITGY010000004.1"/>
</dbReference>
<dbReference type="PRINTS" id="PR00364">
    <property type="entry name" value="DISEASERSIST"/>
</dbReference>